<evidence type="ECO:0000313" key="3">
    <source>
        <dbReference type="Proteomes" id="UP000663671"/>
    </source>
</evidence>
<name>A0A8A1M8C5_AJECA</name>
<dbReference type="Proteomes" id="UP000663671">
    <property type="component" value="Chromosome 4"/>
</dbReference>
<reference evidence="2" key="1">
    <citation type="submission" date="2021-01" db="EMBL/GenBank/DDBJ databases">
        <title>Chromosome-level genome assembly of a human fungal pathogen reveals clustering of transcriptionally co-regulated genes.</title>
        <authorList>
            <person name="Voorhies M."/>
            <person name="Cohen S."/>
            <person name="Shea T.P."/>
            <person name="Petrus S."/>
            <person name="Munoz J.F."/>
            <person name="Poplawski S."/>
            <person name="Goldman W.E."/>
            <person name="Michael T."/>
            <person name="Cuomo C.A."/>
            <person name="Sil A."/>
            <person name="Beyhan S."/>
        </authorList>
    </citation>
    <scope>NUCLEOTIDE SEQUENCE</scope>
    <source>
        <strain evidence="2">WU24</strain>
    </source>
</reference>
<organism evidence="2 3">
    <name type="scientific">Ajellomyces capsulatus</name>
    <name type="common">Darling's disease fungus</name>
    <name type="synonym">Histoplasma capsulatum</name>
    <dbReference type="NCBI Taxonomy" id="5037"/>
    <lineage>
        <taxon>Eukaryota</taxon>
        <taxon>Fungi</taxon>
        <taxon>Dikarya</taxon>
        <taxon>Ascomycota</taxon>
        <taxon>Pezizomycotina</taxon>
        <taxon>Eurotiomycetes</taxon>
        <taxon>Eurotiomycetidae</taxon>
        <taxon>Onygenales</taxon>
        <taxon>Ajellomycetaceae</taxon>
        <taxon>Histoplasma</taxon>
    </lineage>
</organism>
<evidence type="ECO:0000313" key="2">
    <source>
        <dbReference type="EMBL" id="QSS60864.1"/>
    </source>
</evidence>
<feature type="chain" id="PRO_5034108455" evidence="1">
    <location>
        <begin position="17"/>
        <end position="191"/>
    </location>
</feature>
<feature type="signal peptide" evidence="1">
    <location>
        <begin position="1"/>
        <end position="16"/>
    </location>
</feature>
<proteinExistence type="predicted"/>
<sequence>MASFFLISLRAQLMTAFFEYFIGQLLQHCCGPWLEPNSVLITVVRCEIHFMLQQHSSIYCPPSRQVAKFLRYHETAETGFQERTEPGLGYGRGDKVSTVVTVHVFLLGLDKLKTLYRIICAPKEPRKGTPPEYFGTLADVLGPFPLLVSADRACPTRKGFPSQEFAVEDICLDVGYQLVMGHNVQNQQQIR</sequence>
<dbReference type="EMBL" id="CP069110">
    <property type="protein sequence ID" value="QSS60864.1"/>
    <property type="molecule type" value="Genomic_DNA"/>
</dbReference>
<keyword evidence="1" id="KW-0732">Signal</keyword>
<accession>A0A8A1M8C5</accession>
<evidence type="ECO:0000256" key="1">
    <source>
        <dbReference type="SAM" id="SignalP"/>
    </source>
</evidence>
<dbReference type="VEuPathDB" id="FungiDB:I7I51_05669"/>
<dbReference type="AlphaFoldDB" id="A0A8A1M8C5"/>
<gene>
    <name evidence="2" type="ORF">I7I51_05669</name>
</gene>
<protein>
    <submittedName>
        <fullName evidence="2">Uncharacterized protein</fullName>
    </submittedName>
</protein>